<evidence type="ECO:0000256" key="3">
    <source>
        <dbReference type="ARBA" id="ARBA00023242"/>
    </source>
</evidence>
<organism evidence="9 10">
    <name type="scientific">Rasamsonia emersonii (strain ATCC 16479 / CBS 393.64 / IMI 116815)</name>
    <dbReference type="NCBI Taxonomy" id="1408163"/>
    <lineage>
        <taxon>Eukaryota</taxon>
        <taxon>Fungi</taxon>
        <taxon>Dikarya</taxon>
        <taxon>Ascomycota</taxon>
        <taxon>Pezizomycotina</taxon>
        <taxon>Eurotiomycetes</taxon>
        <taxon>Eurotiomycetidae</taxon>
        <taxon>Eurotiales</taxon>
        <taxon>Trichocomaceae</taxon>
        <taxon>Rasamsonia</taxon>
    </lineage>
</organism>
<feature type="compositionally biased region" description="Low complexity" evidence="6">
    <location>
        <begin position="259"/>
        <end position="283"/>
    </location>
</feature>
<comment type="function">
    <text evidence="4">Non catalytic subunit of RNase H2, an endonuclease that specifically degrades the RNA of RNA:DNA hybrids. Participates in DNA replication, possibly by mediating the removal of lagging-strand Okazaki fragment RNA primers during DNA replication. Mediates the excision of single ribonucleotides from DNA:RNA duplexes.</text>
</comment>
<dbReference type="InterPro" id="IPR019024">
    <property type="entry name" value="RNase_H2_suB_wHTH"/>
</dbReference>
<dbReference type="Pfam" id="PF09468">
    <property type="entry name" value="RNase_H2-Ydr279"/>
    <property type="match status" value="1"/>
</dbReference>
<dbReference type="AlphaFoldDB" id="A0A0F4YTT3"/>
<evidence type="ECO:0000259" key="7">
    <source>
        <dbReference type="Pfam" id="PF09468"/>
    </source>
</evidence>
<evidence type="ECO:0000256" key="1">
    <source>
        <dbReference type="ARBA" id="ARBA00004123"/>
    </source>
</evidence>
<evidence type="ECO:0000256" key="6">
    <source>
        <dbReference type="SAM" id="MobiDB-lite"/>
    </source>
</evidence>
<keyword evidence="3" id="KW-0539">Nucleus</keyword>
<dbReference type="GeneID" id="25317254"/>
<dbReference type="Pfam" id="PF17745">
    <property type="entry name" value="Ydr279_N"/>
    <property type="match status" value="1"/>
</dbReference>
<dbReference type="GO" id="GO:0005654">
    <property type="term" value="C:nucleoplasm"/>
    <property type="evidence" value="ECO:0007669"/>
    <property type="project" value="TreeGrafter"/>
</dbReference>
<comment type="subcellular location">
    <subcellularLocation>
        <location evidence="1">Nucleus</location>
    </subcellularLocation>
</comment>
<evidence type="ECO:0000256" key="4">
    <source>
        <dbReference type="ARBA" id="ARBA00024778"/>
    </source>
</evidence>
<dbReference type="STRING" id="1408163.A0A0F4YTT3"/>
<dbReference type="GO" id="GO:0006401">
    <property type="term" value="P:RNA catabolic process"/>
    <property type="evidence" value="ECO:0007669"/>
    <property type="project" value="TreeGrafter"/>
</dbReference>
<dbReference type="GO" id="GO:0032299">
    <property type="term" value="C:ribonuclease H2 complex"/>
    <property type="evidence" value="ECO:0007669"/>
    <property type="project" value="InterPro"/>
</dbReference>
<feature type="domain" description="Ribonuclease H2 subunit B wHTH" evidence="7">
    <location>
        <begin position="122"/>
        <end position="322"/>
    </location>
</feature>
<protein>
    <recommendedName>
        <fullName evidence="2">Ribonuclease H2 subunit B</fullName>
    </recommendedName>
    <alternativeName>
        <fullName evidence="5">Ribonuclease HI subunit B</fullName>
    </alternativeName>
</protein>
<dbReference type="PANTHER" id="PTHR13383:SF11">
    <property type="entry name" value="RIBONUCLEASE H2 SUBUNIT B"/>
    <property type="match status" value="1"/>
</dbReference>
<dbReference type="CDD" id="cd09270">
    <property type="entry name" value="RNase_H2-B"/>
    <property type="match status" value="1"/>
</dbReference>
<dbReference type="RefSeq" id="XP_013327660.1">
    <property type="nucleotide sequence ID" value="XM_013472206.1"/>
</dbReference>
<dbReference type="OrthoDB" id="29098at2759"/>
<name>A0A0F4YTT3_RASE3</name>
<evidence type="ECO:0000313" key="9">
    <source>
        <dbReference type="EMBL" id="KKA21048.1"/>
    </source>
</evidence>
<dbReference type="Gene3D" id="1.10.20.120">
    <property type="match status" value="1"/>
</dbReference>
<gene>
    <name evidence="9" type="ORF">T310_4907</name>
</gene>
<feature type="region of interest" description="Disordered" evidence="6">
    <location>
        <begin position="356"/>
        <end position="425"/>
    </location>
</feature>
<feature type="region of interest" description="Disordered" evidence="6">
    <location>
        <begin position="1"/>
        <end position="29"/>
    </location>
</feature>
<evidence type="ECO:0000313" key="10">
    <source>
        <dbReference type="Proteomes" id="UP000053958"/>
    </source>
</evidence>
<reference evidence="9 10" key="1">
    <citation type="submission" date="2015-04" db="EMBL/GenBank/DDBJ databases">
        <authorList>
            <person name="Heijne W.H."/>
            <person name="Fedorova N.D."/>
            <person name="Nierman W.C."/>
            <person name="Vollebregt A.W."/>
            <person name="Zhao Z."/>
            <person name="Wu L."/>
            <person name="Kumar M."/>
            <person name="Stam H."/>
            <person name="van den Berg M.A."/>
            <person name="Pel H.J."/>
        </authorList>
    </citation>
    <scope>NUCLEOTIDE SEQUENCE [LARGE SCALE GENOMIC DNA]</scope>
    <source>
        <strain evidence="9 10">CBS 393.64</strain>
    </source>
</reference>
<evidence type="ECO:0000256" key="5">
    <source>
        <dbReference type="ARBA" id="ARBA00033464"/>
    </source>
</evidence>
<keyword evidence="10" id="KW-1185">Reference proteome</keyword>
<proteinExistence type="predicted"/>
<dbReference type="PANTHER" id="PTHR13383">
    <property type="entry name" value="RIBONUCLEASE H2 SUBUNIT B"/>
    <property type="match status" value="1"/>
</dbReference>
<dbReference type="EMBL" id="LASV01000208">
    <property type="protein sequence ID" value="KKA21048.1"/>
    <property type="molecule type" value="Genomic_DNA"/>
</dbReference>
<accession>A0A0F4YTT3</accession>
<feature type="compositionally biased region" description="Basic and acidic residues" evidence="6">
    <location>
        <begin position="361"/>
        <end position="405"/>
    </location>
</feature>
<feature type="region of interest" description="Disordered" evidence="6">
    <location>
        <begin position="233"/>
        <end position="290"/>
    </location>
</feature>
<evidence type="ECO:0000256" key="2">
    <source>
        <dbReference type="ARBA" id="ARBA00019062"/>
    </source>
</evidence>
<comment type="caution">
    <text evidence="9">The sequence shown here is derived from an EMBL/GenBank/DDBJ whole genome shotgun (WGS) entry which is preliminary data.</text>
</comment>
<sequence length="425" mass="47057">MKTRSRAPVESSETEEHGQKALETAHTPSRTFILPSRTSDATRFVSLPNPSTGSLNRYLFCPEAGLYEFTAVAPAPHQPRSILFTPKADEISVENEGQKQPSKGAISKKAELLIATPIDIMFFMLPILAPAASNNSAKKLFQPLDDILDMQEGLSPHLRHVLYNESFRPTLERRMEAICDTVEAGDEKMYRFSEAKLVKELLAKAERMVSQGLPATLEERFVRQELEVPLQSVKREDIVTDENTGSVEESRETESPDQSETQSSAAATAASASTPSGVSTPATQPSMDDALTSGGIKRLLRIRVALSFMQSSYLPAHLSASVDEALSSPESPVDFKPLEERLKHIAELRAEALASRSAADYTRKRAAEDEDARESRAEKKRRKEEEEKKKKAGESRGVRELKKVDTSGMKKMSDFFSKVTPKKES</sequence>
<dbReference type="InterPro" id="IPR040456">
    <property type="entry name" value="RNase_H2_suB"/>
</dbReference>
<dbReference type="Proteomes" id="UP000053958">
    <property type="component" value="Unassembled WGS sequence"/>
</dbReference>
<evidence type="ECO:0000259" key="8">
    <source>
        <dbReference type="Pfam" id="PF17745"/>
    </source>
</evidence>
<dbReference type="InterPro" id="IPR041195">
    <property type="entry name" value="Rnh202_N"/>
</dbReference>
<feature type="domain" description="Rnh202 triple barrel" evidence="8">
    <location>
        <begin position="33"/>
        <end position="119"/>
    </location>
</feature>